<evidence type="ECO:0000313" key="2">
    <source>
        <dbReference type="Proteomes" id="UP000694501"/>
    </source>
</evidence>
<keyword evidence="2" id="KW-1185">Reference proteome</keyword>
<gene>
    <name evidence="1" type="ORF">JGS22_025670</name>
</gene>
<dbReference type="InterPro" id="IPR037883">
    <property type="entry name" value="Knr4/Smi1-like_sf"/>
</dbReference>
<organism evidence="1 2">
    <name type="scientific">Streptomyces tardus</name>
    <dbReference type="NCBI Taxonomy" id="2780544"/>
    <lineage>
        <taxon>Bacteria</taxon>
        <taxon>Bacillati</taxon>
        <taxon>Actinomycetota</taxon>
        <taxon>Actinomycetes</taxon>
        <taxon>Kitasatosporales</taxon>
        <taxon>Streptomycetaceae</taxon>
        <taxon>Streptomyces</taxon>
    </lineage>
</organism>
<dbReference type="RefSeq" id="WP_211038993.1">
    <property type="nucleotide sequence ID" value="NZ_JAELVF020000005.1"/>
</dbReference>
<dbReference type="AlphaFoldDB" id="A0A949JJ47"/>
<dbReference type="SUPFAM" id="SSF160631">
    <property type="entry name" value="SMI1/KNR4-like"/>
    <property type="match status" value="1"/>
</dbReference>
<sequence length="178" mass="20262">MNNHIETLRALLPLGEPRGGRMDWGRVEAGICSSLPRDYKELIDSCGGGLVDEYLLLLEPGSSHRAYDLERVLGQRLEANEILWDLEPPPPEVTEDNARLIPWATTDNGEYLYWAAAKGVPPEEWRVLINDASSTVWETYGMTCTEFLASVLNRNITSNILWSRFPLEEHTFRSVREM</sequence>
<dbReference type="Proteomes" id="UP000694501">
    <property type="component" value="Unassembled WGS sequence"/>
</dbReference>
<comment type="caution">
    <text evidence="1">The sequence shown here is derived from an EMBL/GenBank/DDBJ whole genome shotgun (WGS) entry which is preliminary data.</text>
</comment>
<reference evidence="1" key="1">
    <citation type="submission" date="2021-06" db="EMBL/GenBank/DDBJ databases">
        <title>Sequencing of actinobacteria type strains.</title>
        <authorList>
            <person name="Nguyen G.-S."/>
            <person name="Wentzel A."/>
        </authorList>
    </citation>
    <scope>NUCLEOTIDE SEQUENCE</scope>
    <source>
        <strain evidence="1">P38-E01</strain>
    </source>
</reference>
<dbReference type="EMBL" id="JAELVF020000005">
    <property type="protein sequence ID" value="MBU7600917.1"/>
    <property type="molecule type" value="Genomic_DNA"/>
</dbReference>
<name>A0A949JJ47_9ACTN</name>
<evidence type="ECO:0000313" key="1">
    <source>
        <dbReference type="EMBL" id="MBU7600917.1"/>
    </source>
</evidence>
<protein>
    <submittedName>
        <fullName evidence="1">SMI1/KNR4 family protein</fullName>
    </submittedName>
</protein>
<accession>A0A949JJ47</accession>
<proteinExistence type="predicted"/>